<comment type="similarity">
    <text evidence="1">Belongs to the HipA Ser/Thr kinase family.</text>
</comment>
<dbReference type="Proteomes" id="UP000295620">
    <property type="component" value="Unassembled WGS sequence"/>
</dbReference>
<sequence length="317" mass="36700">MSWKRRQKMANCYFCYNEVEENRGYHKKCCKKFFGTDKLPEFKLDQQMLQNLAEETVNKRIAVTGVQPKLSLDLENIPAGKRLTIVGLQGKYILKPQNAEIAFMPEVEDLTMHLAEIFKIKTCDHCLIPISDGGPAYVAKRFDRKGKAKIHMEDFCQLGGFQTEQKYDSSYERCGKLINLYCTNKGLDVLNYFELLVFSFLSGNSDMHMKNFSILYSGDQIILSPAYDLINSSLIFPDDKDDVALFLSGRKRNIKRKDFENLAVSIGLSDKVCQRVISKFVNTPHSFFDTIHRSFLHEEHKEEYIRIWLSRANRLIS</sequence>
<dbReference type="PANTHER" id="PTHR37419">
    <property type="entry name" value="SERINE/THREONINE-PROTEIN KINASE TOXIN HIPA"/>
    <property type="match status" value="1"/>
</dbReference>
<accession>A0A4V3D0U1</accession>
<evidence type="ECO:0000259" key="4">
    <source>
        <dbReference type="Pfam" id="PF07804"/>
    </source>
</evidence>
<dbReference type="RefSeq" id="WP_243732565.1">
    <property type="nucleotide sequence ID" value="NZ_SNYC01000006.1"/>
</dbReference>
<gene>
    <name evidence="5" type="ORF">ATK78_3615</name>
</gene>
<keyword evidence="6" id="KW-1185">Reference proteome</keyword>
<feature type="domain" description="HipA-like C-terminal" evidence="4">
    <location>
        <begin position="62"/>
        <end position="282"/>
    </location>
</feature>
<evidence type="ECO:0000256" key="1">
    <source>
        <dbReference type="ARBA" id="ARBA00010164"/>
    </source>
</evidence>
<dbReference type="EMBL" id="SNYC01000006">
    <property type="protein sequence ID" value="TDQ07489.1"/>
    <property type="molecule type" value="Genomic_DNA"/>
</dbReference>
<name>A0A4V3D0U1_9SPHI</name>
<evidence type="ECO:0000256" key="2">
    <source>
        <dbReference type="ARBA" id="ARBA00022679"/>
    </source>
</evidence>
<evidence type="ECO:0000256" key="3">
    <source>
        <dbReference type="ARBA" id="ARBA00022777"/>
    </source>
</evidence>
<keyword evidence="2" id="KW-0808">Transferase</keyword>
<dbReference type="Gene3D" id="1.10.1070.20">
    <property type="match status" value="1"/>
</dbReference>
<organism evidence="5 6">
    <name type="scientific">Pedobacter metabolipauper</name>
    <dbReference type="NCBI Taxonomy" id="425513"/>
    <lineage>
        <taxon>Bacteria</taxon>
        <taxon>Pseudomonadati</taxon>
        <taxon>Bacteroidota</taxon>
        <taxon>Sphingobacteriia</taxon>
        <taxon>Sphingobacteriales</taxon>
        <taxon>Sphingobacteriaceae</taxon>
        <taxon>Pedobacter</taxon>
    </lineage>
</organism>
<dbReference type="Pfam" id="PF07804">
    <property type="entry name" value="HipA_C"/>
    <property type="match status" value="1"/>
</dbReference>
<dbReference type="PANTHER" id="PTHR37419:SF1">
    <property type="entry name" value="SERINE_THREONINE-PROTEIN KINASE TOXIN HIPA"/>
    <property type="match status" value="1"/>
</dbReference>
<dbReference type="AlphaFoldDB" id="A0A4V3D0U1"/>
<reference evidence="5 6" key="1">
    <citation type="submission" date="2019-03" db="EMBL/GenBank/DDBJ databases">
        <title>Genomic Encyclopedia of Archaeal and Bacterial Type Strains, Phase II (KMG-II): from individual species to whole genera.</title>
        <authorList>
            <person name="Goeker M."/>
        </authorList>
    </citation>
    <scope>NUCLEOTIDE SEQUENCE [LARGE SCALE GENOMIC DNA]</scope>
    <source>
        <strain evidence="5 6">DSM 19035</strain>
    </source>
</reference>
<dbReference type="InterPro" id="IPR012893">
    <property type="entry name" value="HipA-like_C"/>
</dbReference>
<proteinExistence type="inferred from homology"/>
<dbReference type="GO" id="GO:0004674">
    <property type="term" value="F:protein serine/threonine kinase activity"/>
    <property type="evidence" value="ECO:0007669"/>
    <property type="project" value="TreeGrafter"/>
</dbReference>
<evidence type="ECO:0000313" key="5">
    <source>
        <dbReference type="EMBL" id="TDQ07489.1"/>
    </source>
</evidence>
<keyword evidence="3 5" id="KW-0418">Kinase</keyword>
<comment type="caution">
    <text evidence="5">The sequence shown here is derived from an EMBL/GenBank/DDBJ whole genome shotgun (WGS) entry which is preliminary data.</text>
</comment>
<evidence type="ECO:0000313" key="6">
    <source>
        <dbReference type="Proteomes" id="UP000295620"/>
    </source>
</evidence>
<protein>
    <submittedName>
        <fullName evidence="5">Serine/threonine-protein kinase HipA</fullName>
    </submittedName>
</protein>
<dbReference type="InterPro" id="IPR052028">
    <property type="entry name" value="HipA_Ser/Thr_kinase"/>
</dbReference>
<dbReference type="GO" id="GO:0005829">
    <property type="term" value="C:cytosol"/>
    <property type="evidence" value="ECO:0007669"/>
    <property type="project" value="TreeGrafter"/>
</dbReference>